<keyword evidence="3" id="KW-1185">Reference proteome</keyword>
<keyword evidence="1" id="KW-0812">Transmembrane</keyword>
<comment type="caution">
    <text evidence="2">The sequence shown here is derived from an EMBL/GenBank/DDBJ whole genome shotgun (WGS) entry which is preliminary data.</text>
</comment>
<dbReference type="Proteomes" id="UP000550707">
    <property type="component" value="Unassembled WGS sequence"/>
</dbReference>
<name>A0A7J8FZA0_MOLMO</name>
<keyword evidence="1" id="KW-0472">Membrane</keyword>
<dbReference type="InParanoid" id="A0A7J8FZA0"/>
<gene>
    <name evidence="2" type="ORF">HJG59_008224</name>
</gene>
<organism evidence="2 3">
    <name type="scientific">Molossus molossus</name>
    <name type="common">Pallas' mastiff bat</name>
    <name type="synonym">Vespertilio molossus</name>
    <dbReference type="NCBI Taxonomy" id="27622"/>
    <lineage>
        <taxon>Eukaryota</taxon>
        <taxon>Metazoa</taxon>
        <taxon>Chordata</taxon>
        <taxon>Craniata</taxon>
        <taxon>Vertebrata</taxon>
        <taxon>Euteleostomi</taxon>
        <taxon>Mammalia</taxon>
        <taxon>Eutheria</taxon>
        <taxon>Laurasiatheria</taxon>
        <taxon>Chiroptera</taxon>
        <taxon>Yangochiroptera</taxon>
        <taxon>Molossidae</taxon>
        <taxon>Molossus</taxon>
    </lineage>
</organism>
<sequence>MLGALSRIHACNVVQCLYFYLFIYVFIYLFGMGPSGNQTQNSLVLRPMLQLLNQTGQGRPMSLKSTPLVTLYRHPCHRQWLLSGGGGWNKPIDRLFPDSPLCKTEYCQLPSPTLYRMSRCLDSFWGLG</sequence>
<proteinExistence type="predicted"/>
<reference evidence="2 3" key="1">
    <citation type="journal article" date="2020" name="Nature">
        <title>Six reference-quality genomes reveal evolution of bat adaptations.</title>
        <authorList>
            <person name="Jebb D."/>
            <person name="Huang Z."/>
            <person name="Pippel M."/>
            <person name="Hughes G.M."/>
            <person name="Lavrichenko K."/>
            <person name="Devanna P."/>
            <person name="Winkler S."/>
            <person name="Jermiin L.S."/>
            <person name="Skirmuntt E.C."/>
            <person name="Katzourakis A."/>
            <person name="Burkitt-Gray L."/>
            <person name="Ray D.A."/>
            <person name="Sullivan K.A.M."/>
            <person name="Roscito J.G."/>
            <person name="Kirilenko B.M."/>
            <person name="Davalos L.M."/>
            <person name="Corthals A.P."/>
            <person name="Power M.L."/>
            <person name="Jones G."/>
            <person name="Ransome R.D."/>
            <person name="Dechmann D.K.N."/>
            <person name="Locatelli A.G."/>
            <person name="Puechmaille S.J."/>
            <person name="Fedrigo O."/>
            <person name="Jarvis E.D."/>
            <person name="Hiller M."/>
            <person name="Vernes S.C."/>
            <person name="Myers E.W."/>
            <person name="Teeling E.C."/>
        </authorList>
    </citation>
    <scope>NUCLEOTIDE SEQUENCE [LARGE SCALE GENOMIC DNA]</scope>
    <source>
        <strain evidence="2">MMolMol1</strain>
        <tissue evidence="2">Muscle</tissue>
    </source>
</reference>
<dbReference type="EMBL" id="JACASF010000010">
    <property type="protein sequence ID" value="KAF6452921.1"/>
    <property type="molecule type" value="Genomic_DNA"/>
</dbReference>
<evidence type="ECO:0000256" key="1">
    <source>
        <dbReference type="SAM" id="Phobius"/>
    </source>
</evidence>
<keyword evidence="1" id="KW-1133">Transmembrane helix</keyword>
<feature type="transmembrane region" description="Helical" evidence="1">
    <location>
        <begin position="12"/>
        <end position="31"/>
    </location>
</feature>
<accession>A0A7J8FZA0</accession>
<protein>
    <submittedName>
        <fullName evidence="2">Uncharacterized protein</fullName>
    </submittedName>
</protein>
<dbReference type="AlphaFoldDB" id="A0A7J8FZA0"/>
<evidence type="ECO:0000313" key="2">
    <source>
        <dbReference type="EMBL" id="KAF6452921.1"/>
    </source>
</evidence>
<evidence type="ECO:0000313" key="3">
    <source>
        <dbReference type="Proteomes" id="UP000550707"/>
    </source>
</evidence>